<keyword evidence="4 10" id="KW-0812">Transmembrane</keyword>
<dbReference type="AlphaFoldDB" id="A0AAJ6YLU5"/>
<dbReference type="GO" id="GO:0007165">
    <property type="term" value="P:signal transduction"/>
    <property type="evidence" value="ECO:0007669"/>
    <property type="project" value="UniProtKB-KW"/>
</dbReference>
<evidence type="ECO:0000256" key="2">
    <source>
        <dbReference type="ARBA" id="ARBA00022475"/>
    </source>
</evidence>
<dbReference type="KEGG" id="csol:105364249"/>
<feature type="transmembrane region" description="Helical" evidence="10">
    <location>
        <begin position="16"/>
        <end position="38"/>
    </location>
</feature>
<feature type="transmembrane region" description="Helical" evidence="10">
    <location>
        <begin position="175"/>
        <end position="200"/>
    </location>
</feature>
<keyword evidence="5" id="KW-0552">Olfaction</keyword>
<accession>A0AAJ6YLU5</accession>
<evidence type="ECO:0000256" key="6">
    <source>
        <dbReference type="ARBA" id="ARBA00022989"/>
    </source>
</evidence>
<evidence type="ECO:0000256" key="4">
    <source>
        <dbReference type="ARBA" id="ARBA00022692"/>
    </source>
</evidence>
<keyword evidence="7 10" id="KW-0472">Membrane</keyword>
<keyword evidence="3" id="KW-0716">Sensory transduction</keyword>
<dbReference type="GO" id="GO:0005886">
    <property type="term" value="C:plasma membrane"/>
    <property type="evidence" value="ECO:0007669"/>
    <property type="project" value="UniProtKB-SubCell"/>
</dbReference>
<keyword evidence="11" id="KW-1185">Reference proteome</keyword>
<proteinExistence type="predicted"/>
<evidence type="ECO:0000256" key="1">
    <source>
        <dbReference type="ARBA" id="ARBA00004651"/>
    </source>
</evidence>
<evidence type="ECO:0000256" key="5">
    <source>
        <dbReference type="ARBA" id="ARBA00022725"/>
    </source>
</evidence>
<dbReference type="Proteomes" id="UP000695007">
    <property type="component" value="Unplaced"/>
</dbReference>
<dbReference type="GO" id="GO:0005549">
    <property type="term" value="F:odorant binding"/>
    <property type="evidence" value="ECO:0007669"/>
    <property type="project" value="InterPro"/>
</dbReference>
<dbReference type="PANTHER" id="PTHR21137:SF35">
    <property type="entry name" value="ODORANT RECEPTOR 19A-RELATED"/>
    <property type="match status" value="1"/>
</dbReference>
<protein>
    <submittedName>
        <fullName evidence="12">Uncharacterized protein LOC105364249</fullName>
    </submittedName>
</protein>
<name>A0AAJ6YLU5_9HYME</name>
<reference evidence="12" key="1">
    <citation type="submission" date="2025-08" db="UniProtKB">
        <authorList>
            <consortium name="RefSeq"/>
        </authorList>
    </citation>
    <scope>IDENTIFICATION</scope>
</reference>
<dbReference type="RefSeq" id="XP_011500441.1">
    <property type="nucleotide sequence ID" value="XM_011502139.1"/>
</dbReference>
<keyword evidence="9" id="KW-0807">Transducer</keyword>
<evidence type="ECO:0000256" key="8">
    <source>
        <dbReference type="ARBA" id="ARBA00023170"/>
    </source>
</evidence>
<evidence type="ECO:0000313" key="12">
    <source>
        <dbReference type="RefSeq" id="XP_011500441.1"/>
    </source>
</evidence>
<dbReference type="PANTHER" id="PTHR21137">
    <property type="entry name" value="ODORANT RECEPTOR"/>
    <property type="match status" value="1"/>
</dbReference>
<evidence type="ECO:0000256" key="7">
    <source>
        <dbReference type="ARBA" id="ARBA00023136"/>
    </source>
</evidence>
<evidence type="ECO:0000256" key="10">
    <source>
        <dbReference type="SAM" id="Phobius"/>
    </source>
</evidence>
<dbReference type="InterPro" id="IPR004117">
    <property type="entry name" value="7tm6_olfct_rcpt"/>
</dbReference>
<keyword evidence="8" id="KW-0675">Receptor</keyword>
<comment type="subcellular location">
    <subcellularLocation>
        <location evidence="1">Cell membrane</location>
        <topology evidence="1">Multi-pass membrane protein</topology>
    </subcellularLocation>
</comment>
<evidence type="ECO:0000313" key="11">
    <source>
        <dbReference type="Proteomes" id="UP000695007"/>
    </source>
</evidence>
<dbReference type="GO" id="GO:0004984">
    <property type="term" value="F:olfactory receptor activity"/>
    <property type="evidence" value="ECO:0007669"/>
    <property type="project" value="InterPro"/>
</dbReference>
<keyword evidence="6 10" id="KW-1133">Transmembrane helix</keyword>
<feature type="transmembrane region" description="Helical" evidence="10">
    <location>
        <begin position="106"/>
        <end position="132"/>
    </location>
</feature>
<dbReference type="Pfam" id="PF02949">
    <property type="entry name" value="7tm_6"/>
    <property type="match status" value="1"/>
</dbReference>
<evidence type="ECO:0000256" key="9">
    <source>
        <dbReference type="ARBA" id="ARBA00023224"/>
    </source>
</evidence>
<organism evidence="11 12">
    <name type="scientific">Ceratosolen solmsi marchali</name>
    <dbReference type="NCBI Taxonomy" id="326594"/>
    <lineage>
        <taxon>Eukaryota</taxon>
        <taxon>Metazoa</taxon>
        <taxon>Ecdysozoa</taxon>
        <taxon>Arthropoda</taxon>
        <taxon>Hexapoda</taxon>
        <taxon>Insecta</taxon>
        <taxon>Pterygota</taxon>
        <taxon>Neoptera</taxon>
        <taxon>Endopterygota</taxon>
        <taxon>Hymenoptera</taxon>
        <taxon>Apocrita</taxon>
        <taxon>Proctotrupomorpha</taxon>
        <taxon>Chalcidoidea</taxon>
        <taxon>Agaonidae</taxon>
        <taxon>Agaoninae</taxon>
        <taxon>Ceratosolen</taxon>
    </lineage>
</organism>
<keyword evidence="2" id="KW-1003">Cell membrane</keyword>
<dbReference type="GeneID" id="105364249"/>
<sequence>MMQTAQLILYWGDLNMLITILSTADLPIANSMMMLVLFSYKRKGLQDITLMAKNDWIKLKTNKELEIMNESAKTAKSLSKFCVRLSYLVSYIPYEHEKSPNYEITLIFQCLSSFIATAAFIGIESFFIIIVMHSIDVGHATYQCSWYQMETSEIKSLMLILYRSQKPFQISAGKFFIFSLNTFTSLMKTSASYLSVLIAIKDK</sequence>
<gene>
    <name evidence="12" type="primary">LOC105364249</name>
</gene>
<evidence type="ECO:0000256" key="3">
    <source>
        <dbReference type="ARBA" id="ARBA00022606"/>
    </source>
</evidence>